<keyword evidence="4" id="KW-1185">Reference proteome</keyword>
<comment type="caution">
    <text evidence="3">The sequence shown here is derived from an EMBL/GenBank/DDBJ whole genome shotgun (WGS) entry which is preliminary data.</text>
</comment>
<dbReference type="PANTHER" id="PTHR35333">
    <property type="entry name" value="BETA-LACTAMASE"/>
    <property type="match status" value="1"/>
</dbReference>
<dbReference type="RefSeq" id="WP_380050011.1">
    <property type="nucleotide sequence ID" value="NZ_JBHSOH010000015.1"/>
</dbReference>
<evidence type="ECO:0000256" key="1">
    <source>
        <dbReference type="SAM" id="SignalP"/>
    </source>
</evidence>
<evidence type="ECO:0000313" key="3">
    <source>
        <dbReference type="EMBL" id="MFC5849182.1"/>
    </source>
</evidence>
<proteinExistence type="predicted"/>
<feature type="domain" description="Beta-lactamase class A catalytic" evidence="2">
    <location>
        <begin position="87"/>
        <end position="337"/>
    </location>
</feature>
<dbReference type="Pfam" id="PF13354">
    <property type="entry name" value="Beta-lactamase2"/>
    <property type="match status" value="1"/>
</dbReference>
<feature type="signal peptide" evidence="1">
    <location>
        <begin position="1"/>
        <end position="22"/>
    </location>
</feature>
<evidence type="ECO:0000259" key="2">
    <source>
        <dbReference type="Pfam" id="PF13354"/>
    </source>
</evidence>
<dbReference type="PANTHER" id="PTHR35333:SF4">
    <property type="entry name" value="SLR0121 PROTEIN"/>
    <property type="match status" value="1"/>
</dbReference>
<dbReference type="InterPro" id="IPR012338">
    <property type="entry name" value="Beta-lactam/transpept-like"/>
</dbReference>
<dbReference type="Proteomes" id="UP001595979">
    <property type="component" value="Unassembled WGS sequence"/>
</dbReference>
<dbReference type="GO" id="GO:0016787">
    <property type="term" value="F:hydrolase activity"/>
    <property type="evidence" value="ECO:0007669"/>
    <property type="project" value="UniProtKB-KW"/>
</dbReference>
<sequence>MRPILFPLLLTAALSSMTSSRAAAVTPVAPALPITGIAATCASPAAAIVSTPTALALPVGITGHVSFYAAEYDPKTQQPLRALTLGNPDDLHPLASIFKPLVIQSVLQDVDAGKLRLNTMFTTTAANRSIEDYPAGSNSLQVLAKRAIYLSDNTASDILHLAYGPERLARAVRQQSPCTSFLLTTKAWWAAQAGMIPSIMTPDTAAGARAYGAQPFAQRLLTAKALIAASQKLTGPEVERKLDLYFNGPSYTPDMEVNLQNTSTARAYTDLMARTLPGTALKPATRKIFRDILATGCCRPKTPKLNATYWAAKAGSGWGILTLTGYVETGDGRTFAYTYLNNGSVTTDAEEMEKQIRPVVLWIEQNIQMLRTLR</sequence>
<dbReference type="InterPro" id="IPR045155">
    <property type="entry name" value="Beta-lactam_cat"/>
</dbReference>
<name>A0ABW1DM00_9DEIO</name>
<feature type="chain" id="PRO_5046281377" evidence="1">
    <location>
        <begin position="23"/>
        <end position="374"/>
    </location>
</feature>
<accession>A0ABW1DM00</accession>
<keyword evidence="1" id="KW-0732">Signal</keyword>
<dbReference type="SUPFAM" id="SSF56601">
    <property type="entry name" value="beta-lactamase/transpeptidase-like"/>
    <property type="match status" value="1"/>
</dbReference>
<protein>
    <submittedName>
        <fullName evidence="3">Serine hydrolase</fullName>
    </submittedName>
</protein>
<organism evidence="3 4">
    <name type="scientific">Deinococcus petrolearius</name>
    <dbReference type="NCBI Taxonomy" id="1751295"/>
    <lineage>
        <taxon>Bacteria</taxon>
        <taxon>Thermotogati</taxon>
        <taxon>Deinococcota</taxon>
        <taxon>Deinococci</taxon>
        <taxon>Deinococcales</taxon>
        <taxon>Deinococcaceae</taxon>
        <taxon>Deinococcus</taxon>
    </lineage>
</organism>
<dbReference type="InterPro" id="IPR000871">
    <property type="entry name" value="Beta-lactam_class-A"/>
</dbReference>
<dbReference type="Gene3D" id="3.40.710.10">
    <property type="entry name" value="DD-peptidase/beta-lactamase superfamily"/>
    <property type="match status" value="1"/>
</dbReference>
<gene>
    <name evidence="3" type="ORF">ACFPQ6_12770</name>
</gene>
<keyword evidence="3" id="KW-0378">Hydrolase</keyword>
<reference evidence="4" key="1">
    <citation type="journal article" date="2019" name="Int. J. Syst. Evol. Microbiol.">
        <title>The Global Catalogue of Microorganisms (GCM) 10K type strain sequencing project: providing services to taxonomists for standard genome sequencing and annotation.</title>
        <authorList>
            <consortium name="The Broad Institute Genomics Platform"/>
            <consortium name="The Broad Institute Genome Sequencing Center for Infectious Disease"/>
            <person name="Wu L."/>
            <person name="Ma J."/>
        </authorList>
    </citation>
    <scope>NUCLEOTIDE SEQUENCE [LARGE SCALE GENOMIC DNA]</scope>
    <source>
        <strain evidence="4">CGMCC 1.15053</strain>
    </source>
</reference>
<evidence type="ECO:0000313" key="4">
    <source>
        <dbReference type="Proteomes" id="UP001595979"/>
    </source>
</evidence>
<dbReference type="EMBL" id="JBHSOH010000015">
    <property type="protein sequence ID" value="MFC5849182.1"/>
    <property type="molecule type" value="Genomic_DNA"/>
</dbReference>